<dbReference type="EMBL" id="CP125360">
    <property type="protein sequence ID" value="WHM79042.1"/>
    <property type="molecule type" value="Genomic_DNA"/>
</dbReference>
<dbReference type="Proteomes" id="UP001237475">
    <property type="component" value="Chromosome"/>
</dbReference>
<sequence length="94" mass="10787">MSLLPARTAVLNYMDSVAQADVHQVMAALQAEYGSEKQFKDHLFLEHLMSLECNGYLDQVDYDLDEQGNLRISYQINDDGRAAVQKYIAKEFRK</sequence>
<name>A0A9X8T4Q7_STREQ</name>
<dbReference type="Proteomes" id="UP000249571">
    <property type="component" value="Chromosome 1"/>
</dbReference>
<evidence type="ECO:0000313" key="1">
    <source>
        <dbReference type="EMBL" id="SQF67823.1"/>
    </source>
</evidence>
<proteinExistence type="predicted"/>
<accession>A0A9X8T4Q7</accession>
<dbReference type="Proteomes" id="UP000254559">
    <property type="component" value="Unassembled WGS sequence"/>
</dbReference>
<evidence type="ECO:0000313" key="5">
    <source>
        <dbReference type="Proteomes" id="UP000254559"/>
    </source>
</evidence>
<dbReference type="AlphaFoldDB" id="A0A9X8T4Q7"/>
<gene>
    <name evidence="2" type="ORF">NCTC11564_02138</name>
    <name evidence="1" type="ORF">NCTC6179_02031</name>
    <name evidence="3" type="ORF">OPT59_10485</name>
</gene>
<organism evidence="2 5">
    <name type="scientific">Streptococcus dysgalactiae subsp. equisimilis</name>
    <name type="common">Streptococcus equisimilis</name>
    <dbReference type="NCBI Taxonomy" id="119602"/>
    <lineage>
        <taxon>Bacteria</taxon>
        <taxon>Bacillati</taxon>
        <taxon>Bacillota</taxon>
        <taxon>Bacilli</taxon>
        <taxon>Lactobacillales</taxon>
        <taxon>Streptococcaceae</taxon>
        <taxon>Streptococcus</taxon>
    </lineage>
</organism>
<reference evidence="3" key="2">
    <citation type="submission" date="2023-04" db="EMBL/GenBank/DDBJ databases">
        <title>Complete genomes of S. dygalactiae subsp equisimilis isolates causing bacteremia in cancer patients.</title>
        <authorList>
            <person name="Anand S."/>
            <person name="Arias J."/>
            <person name="Delafuente J."/>
            <person name="Elgamal H."/>
            <person name="Prevost T."/>
            <person name="Liu X."/>
            <person name="Kalia A."/>
        </authorList>
    </citation>
    <scope>NUCLEOTIDE SEQUENCE</scope>
    <source>
        <strain evidence="3">UT_120444</strain>
    </source>
</reference>
<dbReference type="EMBL" id="UHFO01000001">
    <property type="protein sequence ID" value="SUN65060.1"/>
    <property type="molecule type" value="Genomic_DNA"/>
</dbReference>
<dbReference type="EMBL" id="LS483361">
    <property type="protein sequence ID" value="SQF67823.1"/>
    <property type="molecule type" value="Genomic_DNA"/>
</dbReference>
<evidence type="ECO:0000313" key="2">
    <source>
        <dbReference type="EMBL" id="SUN65060.1"/>
    </source>
</evidence>
<evidence type="ECO:0000313" key="4">
    <source>
        <dbReference type="Proteomes" id="UP000249571"/>
    </source>
</evidence>
<reference evidence="4 5" key="1">
    <citation type="submission" date="2018-06" db="EMBL/GenBank/DDBJ databases">
        <authorList>
            <consortium name="Pathogen Informatics"/>
            <person name="Doyle S."/>
        </authorList>
    </citation>
    <scope>NUCLEOTIDE SEQUENCE [LARGE SCALE GENOMIC DNA]</scope>
    <source>
        <strain evidence="2 5">NCTC11564</strain>
        <strain evidence="1 4">NCTC6179</strain>
    </source>
</reference>
<dbReference type="RefSeq" id="WP_003053465.1">
    <property type="nucleotide sequence ID" value="NZ_AP023394.1"/>
</dbReference>
<evidence type="ECO:0000313" key="3">
    <source>
        <dbReference type="EMBL" id="WHM79042.1"/>
    </source>
</evidence>
<protein>
    <submittedName>
        <fullName evidence="2">Uncharacterized protein</fullName>
    </submittedName>
</protein>